<reference evidence="1" key="1">
    <citation type="journal article" date="2023" name="Access Microbiol">
        <title>De-novo genome assembly for Akanthomyces muscarius, a biocontrol agent of insect agricultural pests.</title>
        <authorList>
            <person name="Erdos Z."/>
            <person name="Studholme D.J."/>
            <person name="Raymond B."/>
            <person name="Sharma M."/>
        </authorList>
    </citation>
    <scope>NUCLEOTIDE SEQUENCE</scope>
    <source>
        <strain evidence="1">Ve6</strain>
    </source>
</reference>
<comment type="caution">
    <text evidence="1">The sequence shown here is derived from an EMBL/GenBank/DDBJ whole genome shotgun (WGS) entry which is preliminary data.</text>
</comment>
<dbReference type="KEGG" id="amus:LMH87_003331"/>
<name>A0A9W8UGY9_AKAMU</name>
<dbReference type="Proteomes" id="UP001144673">
    <property type="component" value="Chromosome 2"/>
</dbReference>
<evidence type="ECO:0000313" key="2">
    <source>
        <dbReference type="Proteomes" id="UP001144673"/>
    </source>
</evidence>
<keyword evidence="2" id="KW-1185">Reference proteome</keyword>
<proteinExistence type="predicted"/>
<dbReference type="RefSeq" id="XP_056048119.1">
    <property type="nucleotide sequence ID" value="XM_056204771.1"/>
</dbReference>
<gene>
    <name evidence="1" type="ORF">LMH87_003331</name>
</gene>
<dbReference type="EMBL" id="JAJHUN010000011">
    <property type="protein sequence ID" value="KAJ4144449.1"/>
    <property type="molecule type" value="Genomic_DNA"/>
</dbReference>
<protein>
    <submittedName>
        <fullName evidence="1">Uncharacterized protein</fullName>
    </submittedName>
</protein>
<sequence>MMLGQLGSSGREAGLPVVKKFKAANECRSALKTVTPNLRQDLQAGVQECTTLGVEVIRVWSYSTCHHQEKEQDAGLL</sequence>
<accession>A0A9W8UGY9</accession>
<dbReference type="GeneID" id="80890490"/>
<evidence type="ECO:0000313" key="1">
    <source>
        <dbReference type="EMBL" id="KAJ4144449.1"/>
    </source>
</evidence>
<dbReference type="AlphaFoldDB" id="A0A9W8UGY9"/>
<organism evidence="1 2">
    <name type="scientific">Akanthomyces muscarius</name>
    <name type="common">Entomopathogenic fungus</name>
    <name type="synonym">Lecanicillium muscarium</name>
    <dbReference type="NCBI Taxonomy" id="2231603"/>
    <lineage>
        <taxon>Eukaryota</taxon>
        <taxon>Fungi</taxon>
        <taxon>Dikarya</taxon>
        <taxon>Ascomycota</taxon>
        <taxon>Pezizomycotina</taxon>
        <taxon>Sordariomycetes</taxon>
        <taxon>Hypocreomycetidae</taxon>
        <taxon>Hypocreales</taxon>
        <taxon>Cordycipitaceae</taxon>
        <taxon>Akanthomyces</taxon>
    </lineage>
</organism>